<evidence type="ECO:0000256" key="1">
    <source>
        <dbReference type="SAM" id="MobiDB-lite"/>
    </source>
</evidence>
<feature type="transmembrane region" description="Helical" evidence="2">
    <location>
        <begin position="51"/>
        <end position="72"/>
    </location>
</feature>
<accession>A0A5D0NBN0</accession>
<comment type="caution">
    <text evidence="3">The sequence shown here is derived from an EMBL/GenBank/DDBJ whole genome shotgun (WGS) entry which is preliminary data.</text>
</comment>
<proteinExistence type="predicted"/>
<organism evidence="3 4">
    <name type="scientific">Actinomadura chibensis</name>
    <dbReference type="NCBI Taxonomy" id="392828"/>
    <lineage>
        <taxon>Bacteria</taxon>
        <taxon>Bacillati</taxon>
        <taxon>Actinomycetota</taxon>
        <taxon>Actinomycetes</taxon>
        <taxon>Streptosporangiales</taxon>
        <taxon>Thermomonosporaceae</taxon>
        <taxon>Actinomadura</taxon>
    </lineage>
</organism>
<evidence type="ECO:0000313" key="3">
    <source>
        <dbReference type="EMBL" id="TYB41736.1"/>
    </source>
</evidence>
<feature type="compositionally biased region" description="Basic and acidic residues" evidence="1">
    <location>
        <begin position="1"/>
        <end position="11"/>
    </location>
</feature>
<dbReference type="EMBL" id="VSFG01000009">
    <property type="protein sequence ID" value="TYB41736.1"/>
    <property type="molecule type" value="Genomic_DNA"/>
</dbReference>
<dbReference type="RefSeq" id="WP_067885659.1">
    <property type="nucleotide sequence ID" value="NZ_VSFG01000009.1"/>
</dbReference>
<keyword evidence="2" id="KW-1133">Transmembrane helix</keyword>
<feature type="region of interest" description="Disordered" evidence="1">
    <location>
        <begin position="76"/>
        <end position="123"/>
    </location>
</feature>
<evidence type="ECO:0000313" key="4">
    <source>
        <dbReference type="Proteomes" id="UP000323380"/>
    </source>
</evidence>
<gene>
    <name evidence="3" type="ORF">FXF69_32875</name>
</gene>
<dbReference type="AlphaFoldDB" id="A0A5D0NBN0"/>
<evidence type="ECO:0000256" key="2">
    <source>
        <dbReference type="SAM" id="Phobius"/>
    </source>
</evidence>
<feature type="region of interest" description="Disordered" evidence="1">
    <location>
        <begin position="1"/>
        <end position="30"/>
    </location>
</feature>
<feature type="compositionally biased region" description="Low complexity" evidence="1">
    <location>
        <begin position="251"/>
        <end position="268"/>
    </location>
</feature>
<keyword evidence="4" id="KW-1185">Reference proteome</keyword>
<feature type="compositionally biased region" description="Low complexity" evidence="1">
    <location>
        <begin position="107"/>
        <end position="123"/>
    </location>
</feature>
<sequence>MTASRRREADALTRIMRAAHRPEPPPADLDRALADIGRRARRSPAPRAGTLRRWSLVPVVLVVTAATLTLAINARGDGGAPAPPSPERAAAVPRAAPAPSAHPPRRPMAAGRPRGGPAPAATPLGRLELLGDPGVRPALGPVEIGGRRFRDGWRVPVGRGAALHFRYRIDTRSGWLDATVGASGVARCVWTLRTDEGAPELVRTVRRGQAASIRLRLDEARTVGITVAAAGARTGGADPACLMGDARVGRSAPPAAESGSPAASAAPTAAPPPPGTPSATPSGGRESDRRTGAEPSPTPAPDRP</sequence>
<dbReference type="STRING" id="1220554.GCA_001552135_00914"/>
<dbReference type="Proteomes" id="UP000323380">
    <property type="component" value="Unassembled WGS sequence"/>
</dbReference>
<protein>
    <submittedName>
        <fullName evidence="3">Uncharacterized protein</fullName>
    </submittedName>
</protein>
<keyword evidence="2" id="KW-0472">Membrane</keyword>
<feature type="compositionally biased region" description="Low complexity" evidence="1">
    <location>
        <begin position="87"/>
        <end position="99"/>
    </location>
</feature>
<name>A0A5D0NBN0_9ACTN</name>
<reference evidence="3 4" key="1">
    <citation type="submission" date="2019-08" db="EMBL/GenBank/DDBJ databases">
        <title>Actinomadura sp. nov. CYP1-5 isolated from mountain soil.</title>
        <authorList>
            <person name="Songsumanus A."/>
            <person name="Kuncharoen N."/>
            <person name="Kudo T."/>
            <person name="Yuki M."/>
            <person name="Igarashi Y."/>
            <person name="Tanasupawat S."/>
        </authorList>
    </citation>
    <scope>NUCLEOTIDE SEQUENCE [LARGE SCALE GENOMIC DNA]</scope>
    <source>
        <strain evidence="3 4">JCM 14158</strain>
    </source>
</reference>
<feature type="compositionally biased region" description="Basic and acidic residues" evidence="1">
    <location>
        <begin position="20"/>
        <end position="30"/>
    </location>
</feature>
<keyword evidence="2" id="KW-0812">Transmembrane</keyword>
<feature type="region of interest" description="Disordered" evidence="1">
    <location>
        <begin position="248"/>
        <end position="304"/>
    </location>
</feature>